<reference evidence="2" key="1">
    <citation type="journal article" date="2014" name="Front. Microbiol.">
        <title>High frequency of phylogenetically diverse reductive dehalogenase-homologous genes in deep subseafloor sedimentary metagenomes.</title>
        <authorList>
            <person name="Kawai M."/>
            <person name="Futagami T."/>
            <person name="Toyoda A."/>
            <person name="Takaki Y."/>
            <person name="Nishi S."/>
            <person name="Hori S."/>
            <person name="Arai W."/>
            <person name="Tsubouchi T."/>
            <person name="Morono Y."/>
            <person name="Uchiyama I."/>
            <person name="Ito T."/>
            <person name="Fujiyama A."/>
            <person name="Inagaki F."/>
            <person name="Takami H."/>
        </authorList>
    </citation>
    <scope>NUCLEOTIDE SEQUENCE</scope>
    <source>
        <strain evidence="2">Expedition CK06-06</strain>
    </source>
</reference>
<dbReference type="AlphaFoldDB" id="X1CX29"/>
<evidence type="ECO:0000313" key="2">
    <source>
        <dbReference type="EMBL" id="GAG97477.1"/>
    </source>
</evidence>
<accession>X1CX29</accession>
<dbReference type="Gene3D" id="3.40.190.10">
    <property type="entry name" value="Periplasmic binding protein-like II"/>
    <property type="match status" value="2"/>
</dbReference>
<feature type="non-terminal residue" evidence="2">
    <location>
        <position position="1"/>
    </location>
</feature>
<dbReference type="PANTHER" id="PTHR31528">
    <property type="entry name" value="4-AMINO-5-HYDROXYMETHYL-2-METHYLPYRIMIDINE PHOSPHATE SYNTHASE THI11-RELATED"/>
    <property type="match status" value="1"/>
</dbReference>
<sequence length="127" mass="14695">GLSQALLTGKVDAVSSIMRNFEPLEVRLAGRPVRVFYVEEHGMPLYNELILVTNQKQKDDPRIRQFLQALQWGVVYLLNHPAQCWQTFAKNHPELNNELNRRIWFATLPCNASCAQPKKEFNSSRFP</sequence>
<name>X1CX29_9ZZZZ</name>
<feature type="domain" description="SsuA/THI5-like" evidence="1">
    <location>
        <begin position="3"/>
        <end position="83"/>
    </location>
</feature>
<dbReference type="PANTHER" id="PTHR31528:SF3">
    <property type="entry name" value="THIAMINE BIOSYNTHESIS PROTEIN HI_0357-RELATED"/>
    <property type="match status" value="1"/>
</dbReference>
<dbReference type="EMBL" id="BART01023847">
    <property type="protein sequence ID" value="GAG97477.1"/>
    <property type="molecule type" value="Genomic_DNA"/>
</dbReference>
<dbReference type="GO" id="GO:0009228">
    <property type="term" value="P:thiamine biosynthetic process"/>
    <property type="evidence" value="ECO:0007669"/>
    <property type="project" value="InterPro"/>
</dbReference>
<dbReference type="InterPro" id="IPR015168">
    <property type="entry name" value="SsuA/THI5"/>
</dbReference>
<dbReference type="SUPFAM" id="SSF53850">
    <property type="entry name" value="Periplasmic binding protein-like II"/>
    <property type="match status" value="1"/>
</dbReference>
<proteinExistence type="predicted"/>
<gene>
    <name evidence="2" type="ORF">S01H4_43261</name>
</gene>
<evidence type="ECO:0000259" key="1">
    <source>
        <dbReference type="Pfam" id="PF09084"/>
    </source>
</evidence>
<comment type="caution">
    <text evidence="2">The sequence shown here is derived from an EMBL/GenBank/DDBJ whole genome shotgun (WGS) entry which is preliminary data.</text>
</comment>
<organism evidence="2">
    <name type="scientific">marine sediment metagenome</name>
    <dbReference type="NCBI Taxonomy" id="412755"/>
    <lineage>
        <taxon>unclassified sequences</taxon>
        <taxon>metagenomes</taxon>
        <taxon>ecological metagenomes</taxon>
    </lineage>
</organism>
<dbReference type="Pfam" id="PF09084">
    <property type="entry name" value="NMT1"/>
    <property type="match status" value="1"/>
</dbReference>
<dbReference type="InterPro" id="IPR027939">
    <property type="entry name" value="NMT1/THI5"/>
</dbReference>
<protein>
    <recommendedName>
        <fullName evidence="1">SsuA/THI5-like domain-containing protein</fullName>
    </recommendedName>
</protein>